<feature type="binding site" evidence="8">
    <location>
        <begin position="111"/>
        <end position="117"/>
    </location>
    <ligand>
        <name>ATP</name>
        <dbReference type="ChEBI" id="CHEBI:30616"/>
    </ligand>
</feature>
<gene>
    <name evidence="8" type="primary">murE</name>
    <name evidence="13" type="ORF">AWN73_02200</name>
</gene>
<feature type="domain" description="Mur ligase central" evidence="12">
    <location>
        <begin position="109"/>
        <end position="308"/>
    </location>
</feature>
<dbReference type="PANTHER" id="PTHR23135:SF4">
    <property type="entry name" value="UDP-N-ACETYLMURAMOYL-L-ALANYL-D-GLUTAMATE--2,6-DIAMINOPIMELATE LIGASE MURE HOMOLOG, CHLOROPLASTIC"/>
    <property type="match status" value="1"/>
</dbReference>
<dbReference type="Gene3D" id="3.40.1190.10">
    <property type="entry name" value="Mur-like, catalytic domain"/>
    <property type="match status" value="1"/>
</dbReference>
<feature type="modified residue" description="N6-carboxylysine" evidence="8">
    <location>
        <position position="220"/>
    </location>
</feature>
<keyword evidence="8" id="KW-0547">Nucleotide-binding</keyword>
<dbReference type="NCBIfam" id="TIGR01085">
    <property type="entry name" value="murE"/>
    <property type="match status" value="1"/>
</dbReference>
<evidence type="ECO:0000259" key="10">
    <source>
        <dbReference type="Pfam" id="PF01225"/>
    </source>
</evidence>
<dbReference type="RefSeq" id="WP_003408164.1">
    <property type="nucleotide sequence ID" value="NZ_CANCWB010000001.1"/>
</dbReference>
<dbReference type="SUPFAM" id="SSF53623">
    <property type="entry name" value="MurD-like peptide ligases, catalytic domain"/>
    <property type="match status" value="1"/>
</dbReference>
<sequence length="486" mass="54499">MNLKSILNGLDYELLQGTEDVQINKINYDSRKVCKDDLFVCVKGYATDGHKYAEKAVLNGAKVIVIQDDVNIDDKEITIVKCSDTRKALALMGANYYGNPSEKMKIIGITGTNGKTTTAFMIKDILECAGKKVGLIGTIANYICGEKIHTERTTPESLELQELFGEMVEKGVEYCVMEVSSHSLALDRVYGVKFECGIFTNLTRDHLDFHKTFENYYDAKFKLFERSCIKVINVDDNYGIQVLKDCQKLNAENIYSFSVKSDSDYKAYDELMGSRDIKFKVVLDEEEEFILGIPGEYNIYNALGAIGVCHKMGIAIEAIKEGIENALVPGRCERVGKEYNLPYEIIIDYAHTPDGLENILKTAKAFTKGKLIAIFGCGGDRDKVKRPQMGKIGIDIADLAVITSDNPRSEDPMAIIEDIKAGLDKDNYIIIENRHDAIKKAIELAEKDDVIVIAGKGHETYQILKDKTIHFDEREVVKEILDNIKR</sequence>
<feature type="binding site" evidence="8">
    <location>
        <position position="381"/>
    </location>
    <ligand>
        <name>meso-2,6-diaminopimelate</name>
        <dbReference type="ChEBI" id="CHEBI:57791"/>
    </ligand>
</feature>
<dbReference type="NCBIfam" id="NF001124">
    <property type="entry name" value="PRK00139.1-2"/>
    <property type="match status" value="1"/>
</dbReference>
<dbReference type="GO" id="GO:0005524">
    <property type="term" value="F:ATP binding"/>
    <property type="evidence" value="ECO:0007669"/>
    <property type="project" value="UniProtKB-UniRule"/>
</dbReference>
<dbReference type="InterPro" id="IPR013221">
    <property type="entry name" value="Mur_ligase_cen"/>
</dbReference>
<feature type="domain" description="Mur ligase C-terminal" evidence="11">
    <location>
        <begin position="330"/>
        <end position="457"/>
    </location>
</feature>
<dbReference type="GO" id="GO:0008765">
    <property type="term" value="F:UDP-N-acetylmuramoylalanyl-D-glutamate-2,6-diaminopimelate ligase activity"/>
    <property type="evidence" value="ECO:0007669"/>
    <property type="project" value="UniProtKB-UniRule"/>
</dbReference>
<keyword evidence="8" id="KW-0460">Magnesium</keyword>
<dbReference type="GO" id="GO:0009252">
    <property type="term" value="P:peptidoglycan biosynthetic process"/>
    <property type="evidence" value="ECO:0007669"/>
    <property type="project" value="UniProtKB-UniRule"/>
</dbReference>
<evidence type="ECO:0000313" key="14">
    <source>
        <dbReference type="Proteomes" id="UP000238081"/>
    </source>
</evidence>
<comment type="caution">
    <text evidence="13">The sequence shown here is derived from an EMBL/GenBank/DDBJ whole genome shotgun (WGS) entry which is preliminary data.</text>
</comment>
<keyword evidence="8" id="KW-0067">ATP-binding</keyword>
<keyword evidence="4 8" id="KW-0133">Cell shape</keyword>
<feature type="binding site" evidence="8">
    <location>
        <position position="459"/>
    </location>
    <ligand>
        <name>meso-2,6-diaminopimelate</name>
        <dbReference type="ChEBI" id="CHEBI:57791"/>
    </ligand>
</feature>
<evidence type="ECO:0000259" key="12">
    <source>
        <dbReference type="Pfam" id="PF08245"/>
    </source>
</evidence>
<feature type="domain" description="Mur ligase N-terminal catalytic" evidence="10">
    <location>
        <begin position="23"/>
        <end position="80"/>
    </location>
</feature>
<dbReference type="InterPro" id="IPR000713">
    <property type="entry name" value="Mur_ligase_N"/>
</dbReference>
<name>A0A2S7FCR3_CLOBU</name>
<dbReference type="GO" id="GO:0005737">
    <property type="term" value="C:cytoplasm"/>
    <property type="evidence" value="ECO:0007669"/>
    <property type="project" value="UniProtKB-SubCell"/>
</dbReference>
<dbReference type="Pfam" id="PF08245">
    <property type="entry name" value="Mur_ligase_M"/>
    <property type="match status" value="1"/>
</dbReference>
<feature type="binding site" evidence="8">
    <location>
        <position position="455"/>
    </location>
    <ligand>
        <name>meso-2,6-diaminopimelate</name>
        <dbReference type="ChEBI" id="CHEBI:57791"/>
    </ligand>
</feature>
<evidence type="ECO:0000256" key="6">
    <source>
        <dbReference type="ARBA" id="ARBA00023306"/>
    </source>
</evidence>
<comment type="caution">
    <text evidence="8">Lacks conserved residue(s) required for the propagation of feature annotation.</text>
</comment>
<dbReference type="Gene3D" id="3.40.1390.10">
    <property type="entry name" value="MurE/MurF, N-terminal domain"/>
    <property type="match status" value="1"/>
</dbReference>
<dbReference type="EC" id="6.3.2.13" evidence="8"/>
<keyword evidence="5 8" id="KW-0573">Peptidoglycan synthesis</keyword>
<dbReference type="InterPro" id="IPR036615">
    <property type="entry name" value="Mur_ligase_C_dom_sf"/>
</dbReference>
<comment type="function">
    <text evidence="8">Catalyzes the addition of meso-diaminopimelic acid to the nucleotide precursor UDP-N-acetylmuramoyl-L-alanyl-D-glutamate (UMAG) in the biosynthesis of bacterial cell-wall peptidoglycan.</text>
</comment>
<dbReference type="AlphaFoldDB" id="A0A2S7FCR3"/>
<feature type="binding site" evidence="8">
    <location>
        <position position="188"/>
    </location>
    <ligand>
        <name>UDP-N-acetyl-alpha-D-muramoyl-L-alanyl-D-glutamate</name>
        <dbReference type="ChEBI" id="CHEBI:83900"/>
    </ligand>
</feature>
<dbReference type="Proteomes" id="UP000238081">
    <property type="component" value="Unassembled WGS sequence"/>
</dbReference>
<evidence type="ECO:0000256" key="5">
    <source>
        <dbReference type="ARBA" id="ARBA00022984"/>
    </source>
</evidence>
<dbReference type="UniPathway" id="UPA00219"/>
<dbReference type="HAMAP" id="MF_00208">
    <property type="entry name" value="MurE"/>
    <property type="match status" value="1"/>
</dbReference>
<dbReference type="Pfam" id="PF01225">
    <property type="entry name" value="Mur_ligase"/>
    <property type="match status" value="1"/>
</dbReference>
<evidence type="ECO:0000256" key="9">
    <source>
        <dbReference type="RuleBase" id="RU004135"/>
    </source>
</evidence>
<evidence type="ECO:0000256" key="4">
    <source>
        <dbReference type="ARBA" id="ARBA00022960"/>
    </source>
</evidence>
<feature type="binding site" evidence="8">
    <location>
        <begin position="153"/>
        <end position="154"/>
    </location>
    <ligand>
        <name>UDP-N-acetyl-alpha-D-muramoyl-L-alanyl-D-glutamate</name>
        <dbReference type="ChEBI" id="CHEBI:83900"/>
    </ligand>
</feature>
<feature type="short sequence motif" description="Meso-diaminopimelate recognition motif" evidence="8">
    <location>
        <begin position="405"/>
        <end position="408"/>
    </location>
</feature>
<keyword evidence="8" id="KW-0963">Cytoplasm</keyword>
<keyword evidence="6 8" id="KW-0131">Cell cycle</keyword>
<comment type="similarity">
    <text evidence="2 8">Belongs to the MurCDEF family. MurE subfamily.</text>
</comment>
<dbReference type="NCBIfam" id="NF001126">
    <property type="entry name" value="PRK00139.1-4"/>
    <property type="match status" value="1"/>
</dbReference>
<comment type="PTM">
    <text evidence="8">Carboxylation is probably crucial for Mg(2+) binding and, consequently, for the gamma-phosphate positioning of ATP.</text>
</comment>
<dbReference type="InterPro" id="IPR036565">
    <property type="entry name" value="Mur-like_cat_sf"/>
</dbReference>
<dbReference type="InterPro" id="IPR035911">
    <property type="entry name" value="MurE/MurF_N"/>
</dbReference>
<dbReference type="PANTHER" id="PTHR23135">
    <property type="entry name" value="MUR LIGASE FAMILY MEMBER"/>
    <property type="match status" value="1"/>
</dbReference>
<organism evidence="13 14">
    <name type="scientific">Clostridium butyricum</name>
    <dbReference type="NCBI Taxonomy" id="1492"/>
    <lineage>
        <taxon>Bacteria</taxon>
        <taxon>Bacillati</taxon>
        <taxon>Bacillota</taxon>
        <taxon>Clostridia</taxon>
        <taxon>Eubacteriales</taxon>
        <taxon>Clostridiaceae</taxon>
        <taxon>Clostridium</taxon>
    </lineage>
</organism>
<dbReference type="SUPFAM" id="SSF63418">
    <property type="entry name" value="MurE/MurF N-terminal domain"/>
    <property type="match status" value="1"/>
</dbReference>
<evidence type="ECO:0000256" key="7">
    <source>
        <dbReference type="ARBA" id="ARBA00023316"/>
    </source>
</evidence>
<comment type="subcellular location">
    <subcellularLocation>
        <location evidence="8 9">Cytoplasm</location>
    </subcellularLocation>
</comment>
<feature type="binding site" evidence="8">
    <location>
        <begin position="405"/>
        <end position="408"/>
    </location>
    <ligand>
        <name>meso-2,6-diaminopimelate</name>
        <dbReference type="ChEBI" id="CHEBI:57791"/>
    </ligand>
</feature>
<evidence type="ECO:0000256" key="8">
    <source>
        <dbReference type="HAMAP-Rule" id="MF_00208"/>
    </source>
</evidence>
<dbReference type="EMBL" id="LRDH01000096">
    <property type="protein sequence ID" value="PPV15917.1"/>
    <property type="molecule type" value="Genomic_DNA"/>
</dbReference>
<proteinExistence type="inferred from homology"/>
<keyword evidence="3 8" id="KW-0132">Cell division</keyword>
<protein>
    <recommendedName>
        <fullName evidence="8">UDP-N-acetylmuramoyl-L-alanyl-D-glutamate--2,6-diaminopimelate ligase</fullName>
        <ecNumber evidence="8">6.3.2.13</ecNumber>
    </recommendedName>
    <alternativeName>
        <fullName evidence="8">Meso-A2pm-adding enzyme</fullName>
    </alternativeName>
    <alternativeName>
        <fullName evidence="8">Meso-diaminopimelate-adding enzyme</fullName>
    </alternativeName>
    <alternativeName>
        <fullName evidence="8">UDP-MurNAc-L-Ala-D-Glu:meso-diaminopimelate ligase</fullName>
    </alternativeName>
    <alternativeName>
        <fullName evidence="8">UDP-MurNAc-tripeptide synthetase</fullName>
    </alternativeName>
    <alternativeName>
        <fullName evidence="8">UDP-N-acetylmuramyl-tripeptide synthetase</fullName>
    </alternativeName>
</protein>
<dbReference type="SUPFAM" id="SSF53244">
    <property type="entry name" value="MurD-like peptide ligases, peptide-binding domain"/>
    <property type="match status" value="1"/>
</dbReference>
<dbReference type="InterPro" id="IPR005761">
    <property type="entry name" value="UDP-N-AcMur-Glu-dNH2Pim_ligase"/>
</dbReference>
<dbReference type="GO" id="GO:0051301">
    <property type="term" value="P:cell division"/>
    <property type="evidence" value="ECO:0007669"/>
    <property type="project" value="UniProtKB-KW"/>
</dbReference>
<comment type="pathway">
    <text evidence="1 8 9">Cell wall biogenesis; peptidoglycan biosynthesis.</text>
</comment>
<feature type="binding site" evidence="8">
    <location>
        <position position="30"/>
    </location>
    <ligand>
        <name>UDP-N-acetyl-alpha-D-muramoyl-L-alanyl-D-glutamate</name>
        <dbReference type="ChEBI" id="CHEBI:83900"/>
    </ligand>
</feature>
<evidence type="ECO:0000256" key="3">
    <source>
        <dbReference type="ARBA" id="ARBA00022618"/>
    </source>
</evidence>
<accession>A0A2S7FCR3</accession>
<evidence type="ECO:0000256" key="1">
    <source>
        <dbReference type="ARBA" id="ARBA00004752"/>
    </source>
</evidence>
<comment type="catalytic activity">
    <reaction evidence="8">
        <text>UDP-N-acetyl-alpha-D-muramoyl-L-alanyl-D-glutamate + meso-2,6-diaminopimelate + ATP = UDP-N-acetyl-alpha-D-muramoyl-L-alanyl-gamma-D-glutamyl-meso-2,6-diaminopimelate + ADP + phosphate + H(+)</text>
        <dbReference type="Rhea" id="RHEA:23676"/>
        <dbReference type="ChEBI" id="CHEBI:15378"/>
        <dbReference type="ChEBI" id="CHEBI:30616"/>
        <dbReference type="ChEBI" id="CHEBI:43474"/>
        <dbReference type="ChEBI" id="CHEBI:57791"/>
        <dbReference type="ChEBI" id="CHEBI:83900"/>
        <dbReference type="ChEBI" id="CHEBI:83905"/>
        <dbReference type="ChEBI" id="CHEBI:456216"/>
        <dbReference type="EC" id="6.3.2.13"/>
    </reaction>
</comment>
<evidence type="ECO:0000259" key="11">
    <source>
        <dbReference type="Pfam" id="PF02875"/>
    </source>
</evidence>
<evidence type="ECO:0000313" key="13">
    <source>
        <dbReference type="EMBL" id="PPV15917.1"/>
    </source>
</evidence>
<evidence type="ECO:0000256" key="2">
    <source>
        <dbReference type="ARBA" id="ARBA00005898"/>
    </source>
</evidence>
<dbReference type="GO" id="GO:0008360">
    <property type="term" value="P:regulation of cell shape"/>
    <property type="evidence" value="ECO:0007669"/>
    <property type="project" value="UniProtKB-KW"/>
</dbReference>
<dbReference type="GO" id="GO:0000287">
    <property type="term" value="F:magnesium ion binding"/>
    <property type="evidence" value="ECO:0007669"/>
    <property type="project" value="UniProtKB-UniRule"/>
</dbReference>
<keyword evidence="7 8" id="KW-0961">Cell wall biogenesis/degradation</keyword>
<dbReference type="GO" id="GO:0071555">
    <property type="term" value="P:cell wall organization"/>
    <property type="evidence" value="ECO:0007669"/>
    <property type="project" value="UniProtKB-KW"/>
</dbReference>
<dbReference type="InterPro" id="IPR004101">
    <property type="entry name" value="Mur_ligase_C"/>
</dbReference>
<feature type="binding site" evidence="8">
    <location>
        <position position="180"/>
    </location>
    <ligand>
        <name>UDP-N-acetyl-alpha-D-muramoyl-L-alanyl-D-glutamate</name>
        <dbReference type="ChEBI" id="CHEBI:83900"/>
    </ligand>
</feature>
<keyword evidence="8 13" id="KW-0436">Ligase</keyword>
<reference evidence="13 14" key="1">
    <citation type="submission" date="2016-01" db="EMBL/GenBank/DDBJ databases">
        <title>Characterization of the Clostridium difficile lineages that are prevalent in Hong Kong and China.</title>
        <authorList>
            <person name="Kwok J.S.-L."/>
            <person name="Lam W.-Y."/>
            <person name="Ip M."/>
            <person name="Chan T.-F."/>
            <person name="Hawkey P.M."/>
            <person name="Tsui S.K.-W."/>
        </authorList>
    </citation>
    <scope>NUCLEOTIDE SEQUENCE [LARGE SCALE GENOMIC DNA]</scope>
    <source>
        <strain evidence="13 14">300064</strain>
    </source>
</reference>
<comment type="cofactor">
    <cofactor evidence="8">
        <name>Mg(2+)</name>
        <dbReference type="ChEBI" id="CHEBI:18420"/>
    </cofactor>
</comment>
<dbReference type="Pfam" id="PF02875">
    <property type="entry name" value="Mur_ligase_C"/>
    <property type="match status" value="1"/>
</dbReference>
<dbReference type="Gene3D" id="3.90.190.20">
    <property type="entry name" value="Mur ligase, C-terminal domain"/>
    <property type="match status" value="1"/>
</dbReference>